<sequence>MACVYDLVIALVVTAAVGNSAKIQPAWRNILKDPAFSRFIGQLTYNAASVDIGMSLSCAIEHDGILRDIGDFAKRLNFTSRFFTIRNGFCKTGRYCFEPYVVTDKAVVIFCGQRWMDVANTFVRRYSHHVVIFSDEFYASAYRHQTTISTGFEEGAYYNVSFSNDNHTLLTMGQETECLSCETSAVRAGKPLRITTQVPLRGRELRVYCLRPYICEHPTFGLLLDALGHKEANITTVPIDAASENKRHLAEAFFMHSVSALVHNPVPEVRDAVRAPEVVVPVYYDSFAYSVFVRRRHPLPKHVVLFQPFTWRVWAYLTTVMALCAVTLKLISWAYLRRRGRPNVNNGGDVAFIFVPLLLQQACRLPDVVSKLTTARLVLGLWALLAVVLSTAFRATLTSLLRDVPLEGRPMEFTNERDVHRQGYRCCRLTYAGDNIAFSLGNFTPVKRKRSNCISPDDQVQHMNSTHVVYLLHSPSIKSHEGYVMQLYQNDYAPLPQTMSPYLTGPSLRSNSRYRDAIMATIVQAFESGLFERELALDRYMKSYQAAQNEQSGGTTDHTLKFGDLNGCLLIGAYGLTSATLYLVAEAALKMMGIS</sequence>
<reference evidence="1" key="1">
    <citation type="submission" date="2020-05" db="EMBL/GenBank/DDBJ databases">
        <title>Large-scale comparative analyses of tick genomes elucidate their genetic diversity and vector capacities.</title>
        <authorList>
            <person name="Jia N."/>
            <person name="Wang J."/>
            <person name="Shi W."/>
            <person name="Du L."/>
            <person name="Sun Y."/>
            <person name="Zhan W."/>
            <person name="Jiang J."/>
            <person name="Wang Q."/>
            <person name="Zhang B."/>
            <person name="Ji P."/>
            <person name="Sakyi L.B."/>
            <person name="Cui X."/>
            <person name="Yuan T."/>
            <person name="Jiang B."/>
            <person name="Yang W."/>
            <person name="Lam T.T.-Y."/>
            <person name="Chang Q."/>
            <person name="Ding S."/>
            <person name="Wang X."/>
            <person name="Zhu J."/>
            <person name="Ruan X."/>
            <person name="Zhao L."/>
            <person name="Wei J."/>
            <person name="Que T."/>
            <person name="Du C."/>
            <person name="Cheng J."/>
            <person name="Dai P."/>
            <person name="Han X."/>
            <person name="Huang E."/>
            <person name="Gao Y."/>
            <person name="Liu J."/>
            <person name="Shao H."/>
            <person name="Ye R."/>
            <person name="Li L."/>
            <person name="Wei W."/>
            <person name="Wang X."/>
            <person name="Wang C."/>
            <person name="Yang T."/>
            <person name="Huo Q."/>
            <person name="Li W."/>
            <person name="Guo W."/>
            <person name="Chen H."/>
            <person name="Zhou L."/>
            <person name="Ni X."/>
            <person name="Tian J."/>
            <person name="Zhou Y."/>
            <person name="Sheng Y."/>
            <person name="Liu T."/>
            <person name="Pan Y."/>
            <person name="Xia L."/>
            <person name="Li J."/>
            <person name="Zhao F."/>
            <person name="Cao W."/>
        </authorList>
    </citation>
    <scope>NUCLEOTIDE SEQUENCE</scope>
    <source>
        <strain evidence="1">Dsil-2018</strain>
    </source>
</reference>
<evidence type="ECO:0000313" key="2">
    <source>
        <dbReference type="Proteomes" id="UP000821865"/>
    </source>
</evidence>
<dbReference type="Proteomes" id="UP000821865">
    <property type="component" value="Chromosome 2"/>
</dbReference>
<accession>A0ACB8DG35</accession>
<dbReference type="EMBL" id="CM023471">
    <property type="protein sequence ID" value="KAH7966937.1"/>
    <property type="molecule type" value="Genomic_DNA"/>
</dbReference>
<comment type="caution">
    <text evidence="1">The sequence shown here is derived from an EMBL/GenBank/DDBJ whole genome shotgun (WGS) entry which is preliminary data.</text>
</comment>
<proteinExistence type="predicted"/>
<keyword evidence="2" id="KW-1185">Reference proteome</keyword>
<protein>
    <submittedName>
        <fullName evidence="1">Uncharacterized protein</fullName>
    </submittedName>
</protein>
<organism evidence="1 2">
    <name type="scientific">Dermacentor silvarum</name>
    <name type="common">Tick</name>
    <dbReference type="NCBI Taxonomy" id="543639"/>
    <lineage>
        <taxon>Eukaryota</taxon>
        <taxon>Metazoa</taxon>
        <taxon>Ecdysozoa</taxon>
        <taxon>Arthropoda</taxon>
        <taxon>Chelicerata</taxon>
        <taxon>Arachnida</taxon>
        <taxon>Acari</taxon>
        <taxon>Parasitiformes</taxon>
        <taxon>Ixodida</taxon>
        <taxon>Ixodoidea</taxon>
        <taxon>Ixodidae</taxon>
        <taxon>Rhipicephalinae</taxon>
        <taxon>Dermacentor</taxon>
    </lineage>
</organism>
<evidence type="ECO:0000313" key="1">
    <source>
        <dbReference type="EMBL" id="KAH7966937.1"/>
    </source>
</evidence>
<name>A0ACB8DG35_DERSI</name>
<gene>
    <name evidence="1" type="ORF">HPB49_020790</name>
</gene>